<organism evidence="1 2">
    <name type="scientific">Colletotrichum musicola</name>
    <dbReference type="NCBI Taxonomy" id="2175873"/>
    <lineage>
        <taxon>Eukaryota</taxon>
        <taxon>Fungi</taxon>
        <taxon>Dikarya</taxon>
        <taxon>Ascomycota</taxon>
        <taxon>Pezizomycotina</taxon>
        <taxon>Sordariomycetes</taxon>
        <taxon>Hypocreomycetidae</taxon>
        <taxon>Glomerellales</taxon>
        <taxon>Glomerellaceae</taxon>
        <taxon>Colletotrichum</taxon>
        <taxon>Colletotrichum orchidearum species complex</taxon>
    </lineage>
</organism>
<name>A0A8H6MSD9_9PEZI</name>
<dbReference type="OrthoDB" id="7464126at2759"/>
<keyword evidence="2" id="KW-1185">Reference proteome</keyword>
<dbReference type="PANTHER" id="PTHR10039">
    <property type="entry name" value="AMELOGENIN"/>
    <property type="match status" value="1"/>
</dbReference>
<evidence type="ECO:0000313" key="2">
    <source>
        <dbReference type="Proteomes" id="UP000639643"/>
    </source>
</evidence>
<protein>
    <submittedName>
        <fullName evidence="1">Pfs domain-containing protein</fullName>
    </submittedName>
</protein>
<proteinExistence type="predicted"/>
<comment type="caution">
    <text evidence="1">The sequence shown here is derived from an EMBL/GenBank/DDBJ whole genome shotgun (WGS) entry which is preliminary data.</text>
</comment>
<gene>
    <name evidence="1" type="ORF">CMUS01_14342</name>
</gene>
<reference evidence="1" key="1">
    <citation type="journal article" date="2020" name="Phytopathology">
        <title>Genome Sequence Resources of Colletotrichum truncatum, C. plurivorum, C. musicola, and C. sojae: Four Species Pathogenic to Soybean (Glycine max).</title>
        <authorList>
            <person name="Rogerio F."/>
            <person name="Boufleur T.R."/>
            <person name="Ciampi-Guillardi M."/>
            <person name="Sukno S.A."/>
            <person name="Thon M.R."/>
            <person name="Massola Junior N.S."/>
            <person name="Baroncelli R."/>
        </authorList>
    </citation>
    <scope>NUCLEOTIDE SEQUENCE</scope>
    <source>
        <strain evidence="1">LFN0074</strain>
    </source>
</reference>
<sequence length="260" mass="29975">MIHHRHVARVYCVIDGLDVYEDPEMIDLVDGLRKIWKSHTNSKTNASIFCTSRPMRQLLDAWDPSEYCKLRCNRTDITTFIEQRVLRLGPAFSDGLKSSIKTQLLSRSEQSFLWLDVVIRRIQDLELPTPAEVNQEIESSSHDLYDLYRYLIQRAATRSRRLVQILVMVVYAKRPLRCDELEHAAATDVSPVSDKQTYQDFVQGVAHLNDRNVTQTLGTLLDVVDGWVLVIHQSLKDFIRHNWESLSLPISISPEAYPAI</sequence>
<dbReference type="PANTHER" id="PTHR10039:SF14">
    <property type="entry name" value="NACHT DOMAIN-CONTAINING PROTEIN"/>
    <property type="match status" value="1"/>
</dbReference>
<accession>A0A8H6MSD9</accession>
<dbReference type="Proteomes" id="UP000639643">
    <property type="component" value="Unassembled WGS sequence"/>
</dbReference>
<dbReference type="AlphaFoldDB" id="A0A8H6MSD9"/>
<evidence type="ECO:0000313" key="1">
    <source>
        <dbReference type="EMBL" id="KAF6806523.1"/>
    </source>
</evidence>
<dbReference type="EMBL" id="WIGM01001021">
    <property type="protein sequence ID" value="KAF6806523.1"/>
    <property type="molecule type" value="Genomic_DNA"/>
</dbReference>